<evidence type="ECO:0000313" key="2">
    <source>
        <dbReference type="EMBL" id="SVE05093.1"/>
    </source>
</evidence>
<dbReference type="EMBL" id="UINC01190775">
    <property type="protein sequence ID" value="SVE05093.1"/>
    <property type="molecule type" value="Genomic_DNA"/>
</dbReference>
<sequence length="100" mass="11742">MAVNANKVRTIVDEVAKFKKEEIEFLFETIKNGMIPGKHLGIAMEVVNKLKSQYQLLNRKEARINETKSKKDVVKQQIEDIQQEEKQRLKEQDGELWVEE</sequence>
<dbReference type="AlphaFoldDB" id="A0A383ABW3"/>
<accession>A0A383ABW3</accession>
<protein>
    <submittedName>
        <fullName evidence="2">Uncharacterized protein</fullName>
    </submittedName>
</protein>
<proteinExistence type="predicted"/>
<organism evidence="2">
    <name type="scientific">marine metagenome</name>
    <dbReference type="NCBI Taxonomy" id="408172"/>
    <lineage>
        <taxon>unclassified sequences</taxon>
        <taxon>metagenomes</taxon>
        <taxon>ecological metagenomes</taxon>
    </lineage>
</organism>
<feature type="coiled-coil region" evidence="1">
    <location>
        <begin position="47"/>
        <end position="95"/>
    </location>
</feature>
<evidence type="ECO:0000256" key="1">
    <source>
        <dbReference type="SAM" id="Coils"/>
    </source>
</evidence>
<name>A0A383ABW3_9ZZZZ</name>
<reference evidence="2" key="1">
    <citation type="submission" date="2018-05" db="EMBL/GenBank/DDBJ databases">
        <authorList>
            <person name="Lanie J.A."/>
            <person name="Ng W.-L."/>
            <person name="Kazmierczak K.M."/>
            <person name="Andrzejewski T.M."/>
            <person name="Davidsen T.M."/>
            <person name="Wayne K.J."/>
            <person name="Tettelin H."/>
            <person name="Glass J.I."/>
            <person name="Rusch D."/>
            <person name="Podicherti R."/>
            <person name="Tsui H.-C.T."/>
            <person name="Winkler M.E."/>
        </authorList>
    </citation>
    <scope>NUCLEOTIDE SEQUENCE</scope>
</reference>
<keyword evidence="1" id="KW-0175">Coiled coil</keyword>
<gene>
    <name evidence="2" type="ORF">METZ01_LOCUS457947</name>
</gene>